<accession>A0ABP9BVS3</accession>
<organism evidence="1 2">
    <name type="scientific">Rothia endophytica</name>
    <dbReference type="NCBI Taxonomy" id="1324766"/>
    <lineage>
        <taxon>Bacteria</taxon>
        <taxon>Bacillati</taxon>
        <taxon>Actinomycetota</taxon>
        <taxon>Actinomycetes</taxon>
        <taxon>Micrococcales</taxon>
        <taxon>Micrococcaceae</taxon>
        <taxon>Rothia</taxon>
    </lineage>
</organism>
<sequence>MSELQSQLVALVSSVIPVVLVFTNLDYTQRGSFGKKKAGLKLTYRHKSVKSSLLRNVIKFLP</sequence>
<reference evidence="2" key="1">
    <citation type="journal article" date="2019" name="Int. J. Syst. Evol. Microbiol.">
        <title>The Global Catalogue of Microorganisms (GCM) 10K type strain sequencing project: providing services to taxonomists for standard genome sequencing and annotation.</title>
        <authorList>
            <consortium name="The Broad Institute Genomics Platform"/>
            <consortium name="The Broad Institute Genome Sequencing Center for Infectious Disease"/>
            <person name="Wu L."/>
            <person name="Ma J."/>
        </authorList>
    </citation>
    <scope>NUCLEOTIDE SEQUENCE [LARGE SCALE GENOMIC DNA]</scope>
    <source>
        <strain evidence="2">JCM 18541</strain>
    </source>
</reference>
<proteinExistence type="predicted"/>
<dbReference type="EMBL" id="BAABKP010000005">
    <property type="protein sequence ID" value="GAA4799319.1"/>
    <property type="molecule type" value="Genomic_DNA"/>
</dbReference>
<dbReference type="Proteomes" id="UP001500187">
    <property type="component" value="Unassembled WGS sequence"/>
</dbReference>
<protein>
    <submittedName>
        <fullName evidence="1">Uncharacterized protein</fullName>
    </submittedName>
</protein>
<name>A0ABP9BVS3_9MICC</name>
<evidence type="ECO:0000313" key="1">
    <source>
        <dbReference type="EMBL" id="GAA4799319.1"/>
    </source>
</evidence>
<comment type="caution">
    <text evidence="1">The sequence shown here is derived from an EMBL/GenBank/DDBJ whole genome shotgun (WGS) entry which is preliminary data.</text>
</comment>
<keyword evidence="2" id="KW-1185">Reference proteome</keyword>
<evidence type="ECO:0000313" key="2">
    <source>
        <dbReference type="Proteomes" id="UP001500187"/>
    </source>
</evidence>
<dbReference type="RefSeq" id="WP_345446897.1">
    <property type="nucleotide sequence ID" value="NZ_BAABKP010000005.1"/>
</dbReference>
<gene>
    <name evidence="1" type="ORF">GCM10023352_18980</name>
</gene>